<dbReference type="AlphaFoldDB" id="A0ABC9XVP4"/>
<dbReference type="GO" id="GO:0051213">
    <property type="term" value="F:dioxygenase activity"/>
    <property type="evidence" value="ECO:0007669"/>
    <property type="project" value="UniProtKB-KW"/>
</dbReference>
<keyword evidence="4" id="KW-0560">Oxidoreductase</keyword>
<keyword evidence="4" id="KW-0223">Dioxygenase</keyword>
<dbReference type="Proteomes" id="UP001623348">
    <property type="component" value="Unassembled WGS sequence"/>
</dbReference>
<evidence type="ECO:0000313" key="5">
    <source>
        <dbReference type="Proteomes" id="UP001623348"/>
    </source>
</evidence>
<dbReference type="PANTHER" id="PTHR21052:SF0">
    <property type="entry name" value="ALPHA-KETOGLUTARATE-DEPENDENT DIOXYGENASE ALKB HOMOLOG 7, MITOCHONDRIAL"/>
    <property type="match status" value="1"/>
</dbReference>
<dbReference type="SUPFAM" id="SSF51197">
    <property type="entry name" value="Clavaminate synthase-like"/>
    <property type="match status" value="1"/>
</dbReference>
<comment type="caution">
    <text evidence="4">The sequence shown here is derived from an EMBL/GenBank/DDBJ whole genome shotgun (WGS) entry which is preliminary data.</text>
</comment>
<sequence length="258" mass="27228">MHRARGLWRLVAGPRPGAGAATGAGDGAGAGLGLGPEAEADPGLLHASSPAVERRLRGLALVRGGFLSPGEAAELLRELEPVLGRRPYQFDHWDGAICGYRETERAQWGGAGRAVLARLGGAFPPGRPAQPLVHVLDLHPRGHVGPHRDSVKFCGCTIAGVSLLTPSVMRLVSCRPGGGWLELLLEPGSLYVLRGAARYEFTHEILPDHASFFGGRRVPRGRRVALICRNAPQETTPDAPGDSPAFIGGTETEPPPPQ</sequence>
<comment type="cofactor">
    <cofactor evidence="1">
        <name>Fe(2+)</name>
        <dbReference type="ChEBI" id="CHEBI:29033"/>
    </cofactor>
</comment>
<dbReference type="Pfam" id="PF13532">
    <property type="entry name" value="2OG-FeII_Oxy_2"/>
    <property type="match status" value="1"/>
</dbReference>
<name>A0ABC9XVP4_GRUJA</name>
<dbReference type="Gene3D" id="2.60.120.590">
    <property type="entry name" value="Alpha-ketoglutarate-dependent dioxygenase AlkB-like"/>
    <property type="match status" value="1"/>
</dbReference>
<organism evidence="4 5">
    <name type="scientific">Grus japonensis</name>
    <name type="common">Japanese crane</name>
    <name type="synonym">Red-crowned crane</name>
    <dbReference type="NCBI Taxonomy" id="30415"/>
    <lineage>
        <taxon>Eukaryota</taxon>
        <taxon>Metazoa</taxon>
        <taxon>Chordata</taxon>
        <taxon>Craniata</taxon>
        <taxon>Vertebrata</taxon>
        <taxon>Euteleostomi</taxon>
        <taxon>Archelosauria</taxon>
        <taxon>Archosauria</taxon>
        <taxon>Dinosauria</taxon>
        <taxon>Saurischia</taxon>
        <taxon>Theropoda</taxon>
        <taxon>Coelurosauria</taxon>
        <taxon>Aves</taxon>
        <taxon>Neognathae</taxon>
        <taxon>Neoaves</taxon>
        <taxon>Gruiformes</taxon>
        <taxon>Gruidae</taxon>
        <taxon>Grus</taxon>
    </lineage>
</organism>
<feature type="region of interest" description="Disordered" evidence="2">
    <location>
        <begin position="230"/>
        <end position="258"/>
    </location>
</feature>
<dbReference type="EMBL" id="BAAFJT010000033">
    <property type="protein sequence ID" value="GAB0201830.1"/>
    <property type="molecule type" value="Genomic_DNA"/>
</dbReference>
<evidence type="ECO:0000256" key="2">
    <source>
        <dbReference type="SAM" id="MobiDB-lite"/>
    </source>
</evidence>
<protein>
    <submittedName>
        <fullName evidence="4">Alpha-ketoglutarate-dependent dioxygenase alkB 7, mitochondrial</fullName>
    </submittedName>
</protein>
<dbReference type="InterPro" id="IPR037151">
    <property type="entry name" value="AlkB-like_sf"/>
</dbReference>
<reference evidence="4 5" key="1">
    <citation type="submission" date="2024-06" db="EMBL/GenBank/DDBJ databases">
        <title>The draft genome of Grus japonensis, version 3.</title>
        <authorList>
            <person name="Nabeshima K."/>
            <person name="Suzuki S."/>
            <person name="Onuma M."/>
        </authorList>
    </citation>
    <scope>NUCLEOTIDE SEQUENCE [LARGE SCALE GENOMIC DNA]</scope>
    <source>
        <strain evidence="4 5">451A</strain>
    </source>
</reference>
<feature type="domain" description="Alpha-ketoglutarate-dependent dioxygenase AlkB-like" evidence="3">
    <location>
        <begin position="142"/>
        <end position="226"/>
    </location>
</feature>
<evidence type="ECO:0000256" key="1">
    <source>
        <dbReference type="ARBA" id="ARBA00001954"/>
    </source>
</evidence>
<proteinExistence type="predicted"/>
<dbReference type="PANTHER" id="PTHR21052">
    <property type="entry name" value="SPERMATOGENESIS ASSOCIATED 11-RELATED"/>
    <property type="match status" value="1"/>
</dbReference>
<gene>
    <name evidence="4" type="ORF">GRJ2_002648600</name>
</gene>
<evidence type="ECO:0000313" key="4">
    <source>
        <dbReference type="EMBL" id="GAB0201830.1"/>
    </source>
</evidence>
<dbReference type="InterPro" id="IPR032870">
    <property type="entry name" value="ALKBH7-like"/>
</dbReference>
<accession>A0ABC9XVP4</accession>
<dbReference type="InterPro" id="IPR027450">
    <property type="entry name" value="AlkB-like"/>
</dbReference>
<evidence type="ECO:0000259" key="3">
    <source>
        <dbReference type="Pfam" id="PF13532"/>
    </source>
</evidence>
<keyword evidence="5" id="KW-1185">Reference proteome</keyword>